<keyword evidence="1" id="KW-0812">Transmembrane</keyword>
<dbReference type="Pfam" id="PF24036">
    <property type="entry name" value="DUF7345"/>
    <property type="match status" value="1"/>
</dbReference>
<evidence type="ECO:0000313" key="5">
    <source>
        <dbReference type="Proteomes" id="UP000011661"/>
    </source>
</evidence>
<evidence type="ECO:0000313" key="4">
    <source>
        <dbReference type="EMBL" id="ELY46691.1"/>
    </source>
</evidence>
<keyword evidence="1" id="KW-1133">Transmembrane helix</keyword>
<evidence type="ECO:0008006" key="6">
    <source>
        <dbReference type="Google" id="ProtNLM"/>
    </source>
</evidence>
<proteinExistence type="predicted"/>
<feature type="transmembrane region" description="Helical" evidence="1">
    <location>
        <begin position="240"/>
        <end position="262"/>
    </location>
</feature>
<dbReference type="OrthoDB" id="27885at2157"/>
<dbReference type="Proteomes" id="UP000011661">
    <property type="component" value="Unassembled WGS sequence"/>
</dbReference>
<evidence type="ECO:0000259" key="3">
    <source>
        <dbReference type="Pfam" id="PF24036"/>
    </source>
</evidence>
<accession>L9WBP7</accession>
<dbReference type="PATRIC" id="fig|1230460.4.peg.1262"/>
<feature type="domain" description="DUF7345" evidence="3">
    <location>
        <begin position="61"/>
        <end position="186"/>
    </location>
</feature>
<dbReference type="Pfam" id="PF24034">
    <property type="entry name" value="DUF7343"/>
    <property type="match status" value="1"/>
</dbReference>
<feature type="domain" description="DUF7343" evidence="2">
    <location>
        <begin position="294"/>
        <end position="355"/>
    </location>
</feature>
<evidence type="ECO:0000256" key="1">
    <source>
        <dbReference type="SAM" id="Phobius"/>
    </source>
</evidence>
<dbReference type="AlphaFoldDB" id="L9WBP7"/>
<organism evidence="4 5">
    <name type="scientific">Natronorubrum sulfidifaciens JCM 14089</name>
    <dbReference type="NCBI Taxonomy" id="1230460"/>
    <lineage>
        <taxon>Archaea</taxon>
        <taxon>Methanobacteriati</taxon>
        <taxon>Methanobacteriota</taxon>
        <taxon>Stenosarchaea group</taxon>
        <taxon>Halobacteria</taxon>
        <taxon>Halobacteriales</taxon>
        <taxon>Natrialbaceae</taxon>
        <taxon>Natronorubrum</taxon>
    </lineage>
</organism>
<dbReference type="STRING" id="1230460.C495_06273"/>
<reference evidence="4 5" key="1">
    <citation type="journal article" date="2014" name="PLoS Genet.">
        <title>Phylogenetically driven sequencing of extremely halophilic archaea reveals strategies for static and dynamic osmo-response.</title>
        <authorList>
            <person name="Becker E.A."/>
            <person name="Seitzer P.M."/>
            <person name="Tritt A."/>
            <person name="Larsen D."/>
            <person name="Krusor M."/>
            <person name="Yao A.I."/>
            <person name="Wu D."/>
            <person name="Madern D."/>
            <person name="Eisen J.A."/>
            <person name="Darling A.E."/>
            <person name="Facciotti M.T."/>
        </authorList>
    </citation>
    <scope>NUCLEOTIDE SEQUENCE [LARGE SCALE GENOMIC DNA]</scope>
    <source>
        <strain evidence="4 5">JCM 14089</strain>
    </source>
</reference>
<dbReference type="eggNOG" id="arCOG00381">
    <property type="taxonomic scope" value="Archaea"/>
</dbReference>
<dbReference type="PROSITE" id="PS51257">
    <property type="entry name" value="PROKAR_LIPOPROTEIN"/>
    <property type="match status" value="1"/>
</dbReference>
<keyword evidence="5" id="KW-1185">Reference proteome</keyword>
<evidence type="ECO:0000259" key="2">
    <source>
        <dbReference type="Pfam" id="PF24034"/>
    </source>
</evidence>
<protein>
    <recommendedName>
        <fullName evidence="6">HTH iclR-type domain-containing protein</fullName>
    </recommendedName>
</protein>
<sequence length="362" mass="39155">MDVKGLWALIWVLVGIGCVLALVTALPAGVAADSGAQGAVMQQSSEESDRLADADEIHIDIFVSENGTATFAVDYRFENNSDGTWEELRDDVEANPEAYADSQEVRWNEVLEEGVNATEREEMELSNVSVRTDTSAAPRDLGRVEVRFEWSTFAYVELNRIEAGDALAGYTLSRNTSVQMVAPDGYTIEEVSPSPEDASADAVYWNSDSTEFSPDPPLVVMIEESNGEEQPAETGASPSMPWLAVIAALALLAILGAVGWWLERQRADVTGAASETPPLANGSATKANGPPADLLSNEERVLQLLEQHGGRLKQQAVVSELDWTEAKTSQVVSGLREDDKIEVFRIGRENVLALPADDDTEA</sequence>
<dbReference type="EMBL" id="AOHX01000029">
    <property type="protein sequence ID" value="ELY46691.1"/>
    <property type="molecule type" value="Genomic_DNA"/>
</dbReference>
<comment type="caution">
    <text evidence="4">The sequence shown here is derived from an EMBL/GenBank/DDBJ whole genome shotgun (WGS) entry which is preliminary data.</text>
</comment>
<dbReference type="InterPro" id="IPR055769">
    <property type="entry name" value="DUF7345"/>
</dbReference>
<dbReference type="InterPro" id="IPR055767">
    <property type="entry name" value="DUF7343"/>
</dbReference>
<keyword evidence="1" id="KW-0472">Membrane</keyword>
<dbReference type="RefSeq" id="WP_008161048.1">
    <property type="nucleotide sequence ID" value="NZ_AOHX01000029.1"/>
</dbReference>
<gene>
    <name evidence="4" type="ORF">C495_06273</name>
</gene>
<name>L9WBP7_9EURY</name>